<dbReference type="GO" id="GO:0016874">
    <property type="term" value="F:ligase activity"/>
    <property type="evidence" value="ECO:0007669"/>
    <property type="project" value="UniProtKB-KW"/>
</dbReference>
<dbReference type="RefSeq" id="WP_406791237.1">
    <property type="nucleotide sequence ID" value="NZ_JBJHZX010000006.1"/>
</dbReference>
<dbReference type="Proteomes" id="UP001623660">
    <property type="component" value="Unassembled WGS sequence"/>
</dbReference>
<dbReference type="Gene3D" id="3.90.1140.10">
    <property type="entry name" value="Cyclic phosphodiesterase"/>
    <property type="match status" value="1"/>
</dbReference>
<name>A0ABW8SGW7_9CLOT</name>
<keyword evidence="2" id="KW-1185">Reference proteome</keyword>
<comment type="caution">
    <text evidence="1">The sequence shown here is derived from an EMBL/GenBank/DDBJ whole genome shotgun (WGS) entry which is preliminary data.</text>
</comment>
<sequence>MKYYLVALFDRESYFYIQRTQKNICKKYRLYKNTPMLHIALEVVENPDLEKFSKVVSDVLKPYKKFKVEMGSIYFDQLYKSINLKVENKGYIIRLARQINEILKLHRFNVKENLCNIDLKILLANTNYQMREWNTKEHNHNIVFENIKIEGAHKMARIDRMALWKPVNSKKEIVVKYFPLRDF</sequence>
<accession>A0ABW8SGW7</accession>
<gene>
    <name evidence="1" type="ORF">ACJDU8_05975</name>
</gene>
<dbReference type="InterPro" id="IPR009097">
    <property type="entry name" value="Cyclic_Pdiesterase"/>
</dbReference>
<dbReference type="EMBL" id="JBJHZX010000006">
    <property type="protein sequence ID" value="MFL0195119.1"/>
    <property type="molecule type" value="Genomic_DNA"/>
</dbReference>
<reference evidence="1 2" key="1">
    <citation type="submission" date="2024-11" db="EMBL/GenBank/DDBJ databases">
        <authorList>
            <person name="Heng Y.C."/>
            <person name="Lim A.C.H."/>
            <person name="Lee J.K.Y."/>
            <person name="Kittelmann S."/>
        </authorList>
    </citation>
    <scope>NUCLEOTIDE SEQUENCE [LARGE SCALE GENOMIC DNA]</scope>
    <source>
        <strain evidence="1 2">WILCCON 0269</strain>
    </source>
</reference>
<protein>
    <submittedName>
        <fullName evidence="1">2'-5' RNA ligase family protein</fullName>
    </submittedName>
</protein>
<evidence type="ECO:0000313" key="1">
    <source>
        <dbReference type="EMBL" id="MFL0195119.1"/>
    </source>
</evidence>
<keyword evidence="1" id="KW-0436">Ligase</keyword>
<organism evidence="1 2">
    <name type="scientific">Candidatus Clostridium eludens</name>
    <dbReference type="NCBI Taxonomy" id="3381663"/>
    <lineage>
        <taxon>Bacteria</taxon>
        <taxon>Bacillati</taxon>
        <taxon>Bacillota</taxon>
        <taxon>Clostridia</taxon>
        <taxon>Eubacteriales</taxon>
        <taxon>Clostridiaceae</taxon>
        <taxon>Clostridium</taxon>
    </lineage>
</organism>
<proteinExistence type="predicted"/>
<evidence type="ECO:0000313" key="2">
    <source>
        <dbReference type="Proteomes" id="UP001623660"/>
    </source>
</evidence>
<dbReference type="SUPFAM" id="SSF55144">
    <property type="entry name" value="LigT-like"/>
    <property type="match status" value="1"/>
</dbReference>